<dbReference type="Pfam" id="PF02092">
    <property type="entry name" value="tRNA_synt_2f"/>
    <property type="match status" value="1"/>
</dbReference>
<comment type="catalytic activity">
    <reaction evidence="9 10">
        <text>tRNA(Gly) + glycine + ATP = glycyl-tRNA(Gly) + AMP + diphosphate</text>
        <dbReference type="Rhea" id="RHEA:16013"/>
        <dbReference type="Rhea" id="RHEA-COMP:9664"/>
        <dbReference type="Rhea" id="RHEA-COMP:9683"/>
        <dbReference type="ChEBI" id="CHEBI:30616"/>
        <dbReference type="ChEBI" id="CHEBI:33019"/>
        <dbReference type="ChEBI" id="CHEBI:57305"/>
        <dbReference type="ChEBI" id="CHEBI:78442"/>
        <dbReference type="ChEBI" id="CHEBI:78522"/>
        <dbReference type="ChEBI" id="CHEBI:456215"/>
        <dbReference type="EC" id="6.1.1.14"/>
    </reaction>
</comment>
<evidence type="ECO:0000259" key="11">
    <source>
        <dbReference type="SMART" id="SM00836"/>
    </source>
</evidence>
<dbReference type="InterPro" id="IPR008909">
    <property type="entry name" value="DALR_anticod-bd"/>
</dbReference>
<evidence type="ECO:0000256" key="7">
    <source>
        <dbReference type="ARBA" id="ARBA00022917"/>
    </source>
</evidence>
<dbReference type="PANTHER" id="PTHR30075:SF2">
    <property type="entry name" value="GLYCINE--TRNA LIGASE, CHLOROPLASTIC_MITOCHONDRIAL 2"/>
    <property type="match status" value="1"/>
</dbReference>
<protein>
    <recommendedName>
        <fullName evidence="10">Glycine--tRNA ligase beta subunit</fullName>
        <ecNumber evidence="10">6.1.1.14</ecNumber>
    </recommendedName>
    <alternativeName>
        <fullName evidence="10">Glycyl-tRNA synthetase beta subunit</fullName>
        <shortName evidence="10">GlyRS</shortName>
    </alternativeName>
</protein>
<dbReference type="PANTHER" id="PTHR30075">
    <property type="entry name" value="GLYCYL-TRNA SYNTHETASE"/>
    <property type="match status" value="1"/>
</dbReference>
<dbReference type="SMART" id="SM00836">
    <property type="entry name" value="DALR_1"/>
    <property type="match status" value="1"/>
</dbReference>
<evidence type="ECO:0000256" key="3">
    <source>
        <dbReference type="ARBA" id="ARBA00022490"/>
    </source>
</evidence>
<keyword evidence="13" id="KW-1185">Reference proteome</keyword>
<dbReference type="Pfam" id="PF05746">
    <property type="entry name" value="DALR_1"/>
    <property type="match status" value="1"/>
</dbReference>
<evidence type="ECO:0000256" key="6">
    <source>
        <dbReference type="ARBA" id="ARBA00022840"/>
    </source>
</evidence>
<evidence type="ECO:0000256" key="9">
    <source>
        <dbReference type="ARBA" id="ARBA00047937"/>
    </source>
</evidence>
<feature type="domain" description="DALR anticodon binding" evidence="11">
    <location>
        <begin position="588"/>
        <end position="690"/>
    </location>
</feature>
<keyword evidence="7 10" id="KW-0648">Protein biosynthesis</keyword>
<keyword evidence="4 10" id="KW-0436">Ligase</keyword>
<dbReference type="HAMAP" id="MF_00255">
    <property type="entry name" value="Gly_tRNA_synth_beta"/>
    <property type="match status" value="1"/>
</dbReference>
<keyword evidence="8 10" id="KW-0030">Aminoacyl-tRNA synthetase</keyword>
<dbReference type="SUPFAM" id="SSF109604">
    <property type="entry name" value="HD-domain/PDEase-like"/>
    <property type="match status" value="1"/>
</dbReference>
<dbReference type="PRINTS" id="PR01045">
    <property type="entry name" value="TRNASYNTHGB"/>
</dbReference>
<keyword evidence="5 10" id="KW-0547">Nucleotide-binding</keyword>
<comment type="similarity">
    <text evidence="2 10">Belongs to the class-II aminoacyl-tRNA synthetase family.</text>
</comment>
<evidence type="ECO:0000256" key="2">
    <source>
        <dbReference type="ARBA" id="ARBA00008226"/>
    </source>
</evidence>
<dbReference type="InterPro" id="IPR006194">
    <property type="entry name" value="Gly-tRNA-synth_heterodimer"/>
</dbReference>
<evidence type="ECO:0000313" key="12">
    <source>
        <dbReference type="EMBL" id="TGY62084.1"/>
    </source>
</evidence>
<keyword evidence="6 10" id="KW-0067">ATP-binding</keyword>
<evidence type="ECO:0000313" key="13">
    <source>
        <dbReference type="Proteomes" id="UP000310263"/>
    </source>
</evidence>
<evidence type="ECO:0000256" key="8">
    <source>
        <dbReference type="ARBA" id="ARBA00023146"/>
    </source>
</evidence>
<evidence type="ECO:0000256" key="1">
    <source>
        <dbReference type="ARBA" id="ARBA00004496"/>
    </source>
</evidence>
<dbReference type="AlphaFoldDB" id="A0A4S2F4B8"/>
<dbReference type="EMBL" id="SRYE01000003">
    <property type="protein sequence ID" value="TGY62084.1"/>
    <property type="molecule type" value="Genomic_DNA"/>
</dbReference>
<dbReference type="GO" id="GO:0005829">
    <property type="term" value="C:cytosol"/>
    <property type="evidence" value="ECO:0007669"/>
    <property type="project" value="TreeGrafter"/>
</dbReference>
<dbReference type="Proteomes" id="UP000310263">
    <property type="component" value="Unassembled WGS sequence"/>
</dbReference>
<keyword evidence="3 10" id="KW-0963">Cytoplasm</keyword>
<comment type="subcellular location">
    <subcellularLocation>
        <location evidence="1 10">Cytoplasm</location>
    </subcellularLocation>
</comment>
<dbReference type="EC" id="6.1.1.14" evidence="10"/>
<dbReference type="OrthoDB" id="9775440at2"/>
<dbReference type="GO" id="GO:0006420">
    <property type="term" value="P:arginyl-tRNA aminoacylation"/>
    <property type="evidence" value="ECO:0007669"/>
    <property type="project" value="InterPro"/>
</dbReference>
<evidence type="ECO:0000256" key="5">
    <source>
        <dbReference type="ARBA" id="ARBA00022741"/>
    </source>
</evidence>
<evidence type="ECO:0000256" key="10">
    <source>
        <dbReference type="HAMAP-Rule" id="MF_00255"/>
    </source>
</evidence>
<dbReference type="RefSeq" id="WP_136012567.1">
    <property type="nucleotide sequence ID" value="NZ_SRYE01000003.1"/>
</dbReference>
<dbReference type="NCBIfam" id="TIGR00211">
    <property type="entry name" value="glyS"/>
    <property type="match status" value="1"/>
</dbReference>
<evidence type="ECO:0000256" key="4">
    <source>
        <dbReference type="ARBA" id="ARBA00022598"/>
    </source>
</evidence>
<dbReference type="GO" id="GO:0004814">
    <property type="term" value="F:arginine-tRNA ligase activity"/>
    <property type="evidence" value="ECO:0007669"/>
    <property type="project" value="InterPro"/>
</dbReference>
<dbReference type="InterPro" id="IPR015944">
    <property type="entry name" value="Gly-tRNA-synth_bsu"/>
</dbReference>
<dbReference type="GO" id="GO:0005524">
    <property type="term" value="F:ATP binding"/>
    <property type="evidence" value="ECO:0007669"/>
    <property type="project" value="UniProtKB-UniRule"/>
</dbReference>
<comment type="subunit">
    <text evidence="10">Tetramer of two alpha and two beta subunits.</text>
</comment>
<gene>
    <name evidence="10" type="primary">glyS</name>
    <name evidence="12" type="ORF">E5334_05260</name>
</gene>
<proteinExistence type="inferred from homology"/>
<reference evidence="12 13" key="1">
    <citation type="submission" date="2019-04" db="EMBL/GenBank/DDBJ databases">
        <title>Microbes associate with the intestines of laboratory mice.</title>
        <authorList>
            <person name="Navarre W."/>
            <person name="Wong E."/>
            <person name="Huang K."/>
            <person name="Tropini C."/>
            <person name="Ng K."/>
            <person name="Yu B."/>
        </authorList>
    </citation>
    <scope>NUCLEOTIDE SEQUENCE [LARGE SCALE GENOMIC DNA]</scope>
    <source>
        <strain evidence="12 13">NM07_P-09</strain>
    </source>
</reference>
<accession>A0A4S2F4B8</accession>
<organism evidence="12 13">
    <name type="scientific">Muricaecibacterium torontonense</name>
    <dbReference type="NCBI Taxonomy" id="3032871"/>
    <lineage>
        <taxon>Bacteria</taxon>
        <taxon>Bacillati</taxon>
        <taxon>Actinomycetota</taxon>
        <taxon>Coriobacteriia</taxon>
        <taxon>Coriobacteriales</taxon>
        <taxon>Atopobiaceae</taxon>
        <taxon>Muricaecibacterium</taxon>
    </lineage>
</organism>
<dbReference type="PROSITE" id="PS50861">
    <property type="entry name" value="AA_TRNA_LIGASE_II_GLYAB"/>
    <property type="match status" value="1"/>
</dbReference>
<sequence>MPYTSDYLLEIGSEELPSAPLDHAQKQLGQLVADGLAQAGLGAHEAEVYSTPRRLAVIVHDVPSETQAISTVKRGPAASIAFDAEGKPTKAAVGFARGAGVAPEDLVVREEGGKEYVFAQIDIPAKPAKPLLEALSSKVIGELDWPRSQRWGSTHERYGRPVRWILALYGEEPLKVSYADVASGTTTRGHRVLGPGEHEVAHPSDYLNVLRDAYVLTQKEREEAIRQGIAQQEERLGLKVDTPKKVFSEVVNLCEWPTVLVGRFDEEFLDVPHEIICESMLSHQRYFPTYDKDGNLTRDFIVVGNGDPACSETIIDGNERVVRARLDDAKFFYEEDLKHPLDYYLPQLEKVTFQEKLGTLRQKVERMEALAPVVATEAGGTSDEIAWAQRAAHLAKADLVTQAVVEFTSQQGVMGGYYASAAGEPEAVATAITEHYRPRFAGDEGPSSLIGASVAIADKLDTIAGMFAIDEPPTGSSDPFAQRRSAIGIIHMLEDLPQVSLSDLIDAALDGYANQGLNFDHGQVAQAVRGFFLGRLAVMAKEQGISPDTVAAVSAVSIIDPAEFFSRTQALEQARSQEAGLFEDLATAYARAANLADRELGEEVDESMLGDAERRLLDACVAGKEQVSQALTAGDYPAALSALGALRGPIDGFFEDVMVMDDDPAIRANRLKLLNAFAAIFTNVADFSELAKR</sequence>
<comment type="caution">
    <text evidence="12">The sequence shown here is derived from an EMBL/GenBank/DDBJ whole genome shotgun (WGS) entry which is preliminary data.</text>
</comment>
<dbReference type="GO" id="GO:0006426">
    <property type="term" value="P:glycyl-tRNA aminoacylation"/>
    <property type="evidence" value="ECO:0007669"/>
    <property type="project" value="UniProtKB-UniRule"/>
</dbReference>
<dbReference type="GO" id="GO:0004820">
    <property type="term" value="F:glycine-tRNA ligase activity"/>
    <property type="evidence" value="ECO:0007669"/>
    <property type="project" value="UniProtKB-UniRule"/>
</dbReference>
<name>A0A4S2F4B8_9ACTN</name>